<dbReference type="VEuPathDB" id="FungiDB:SeMB42_g03827"/>
<evidence type="ECO:0000256" key="1">
    <source>
        <dbReference type="SAM" id="MobiDB-lite"/>
    </source>
</evidence>
<reference evidence="2 3" key="1">
    <citation type="journal article" date="2019" name="Sci. Rep.">
        <title>Comparative genomics of chytrid fungi reveal insights into the obligate biotrophic and pathogenic lifestyle of Synchytrium endobioticum.</title>
        <authorList>
            <person name="van de Vossenberg B.T.L.H."/>
            <person name="Warris S."/>
            <person name="Nguyen H.D.T."/>
            <person name="van Gent-Pelzer M.P.E."/>
            <person name="Joly D.L."/>
            <person name="van de Geest H.C."/>
            <person name="Bonants P.J.M."/>
            <person name="Smith D.S."/>
            <person name="Levesque C.A."/>
            <person name="van der Lee T.A.J."/>
        </authorList>
    </citation>
    <scope>NUCLEOTIDE SEQUENCE [LARGE SCALE GENOMIC DNA]</scope>
    <source>
        <strain evidence="2 3">LEV6574</strain>
    </source>
</reference>
<dbReference type="EMBL" id="QEAM01000525">
    <property type="protein sequence ID" value="TPX39084.1"/>
    <property type="molecule type" value="Genomic_DNA"/>
</dbReference>
<organism evidence="2 3">
    <name type="scientific">Synchytrium endobioticum</name>
    <dbReference type="NCBI Taxonomy" id="286115"/>
    <lineage>
        <taxon>Eukaryota</taxon>
        <taxon>Fungi</taxon>
        <taxon>Fungi incertae sedis</taxon>
        <taxon>Chytridiomycota</taxon>
        <taxon>Chytridiomycota incertae sedis</taxon>
        <taxon>Chytridiomycetes</taxon>
        <taxon>Synchytriales</taxon>
        <taxon>Synchytriaceae</taxon>
        <taxon>Synchytrium</taxon>
    </lineage>
</organism>
<evidence type="ECO:0000313" key="2">
    <source>
        <dbReference type="EMBL" id="TPX39084.1"/>
    </source>
</evidence>
<feature type="compositionally biased region" description="Polar residues" evidence="1">
    <location>
        <begin position="57"/>
        <end position="76"/>
    </location>
</feature>
<feature type="compositionally biased region" description="Polar residues" evidence="1">
    <location>
        <begin position="97"/>
        <end position="119"/>
    </location>
</feature>
<comment type="caution">
    <text evidence="2">The sequence shown here is derived from an EMBL/GenBank/DDBJ whole genome shotgun (WGS) entry which is preliminary data.</text>
</comment>
<name>A0A507CL50_9FUNG</name>
<dbReference type="Proteomes" id="UP000320475">
    <property type="component" value="Unassembled WGS sequence"/>
</dbReference>
<proteinExistence type="predicted"/>
<feature type="compositionally biased region" description="Low complexity" evidence="1">
    <location>
        <begin position="78"/>
        <end position="96"/>
    </location>
</feature>
<gene>
    <name evidence="2" type="ORF">SeLEV6574_g07431</name>
</gene>
<feature type="compositionally biased region" description="Basic and acidic residues" evidence="1">
    <location>
        <begin position="8"/>
        <end position="25"/>
    </location>
</feature>
<dbReference type="Gene3D" id="6.10.140.1430">
    <property type="match status" value="1"/>
</dbReference>
<feature type="region of interest" description="Disordered" evidence="1">
    <location>
        <begin position="49"/>
        <end position="119"/>
    </location>
</feature>
<protein>
    <submittedName>
        <fullName evidence="2">Uncharacterized protein</fullName>
    </submittedName>
</protein>
<dbReference type="AlphaFoldDB" id="A0A507CL50"/>
<feature type="region of interest" description="Disordered" evidence="1">
    <location>
        <begin position="1"/>
        <end position="25"/>
    </location>
</feature>
<accession>A0A507CL50</accession>
<sequence>MTSRSGVKHAETHEVGTKGADKVQVEIRQVGGEGGAAGGGITGAASSAFQAAKDTVGSATQQAKDTASGAAQQAKDTASGAASTAQQSASSMAQSAKNMATTATEKTVGQTPQELASKAQQVAGDAYGATTDAASKVGSGVSSVAGTVGSTLLHGVQKAVELSADAVEYIAAGSATLTKKTVETTGNVVGKAVDVGAATVVGGGELAKVAVGLEPTSPTSKAEVTERK</sequence>
<evidence type="ECO:0000313" key="3">
    <source>
        <dbReference type="Proteomes" id="UP000320475"/>
    </source>
</evidence>